<dbReference type="OrthoDB" id="1434354at2759"/>
<name>A0A812LWR9_9DINO</name>
<comment type="caution">
    <text evidence="1">The sequence shown here is derived from an EMBL/GenBank/DDBJ whole genome shotgun (WGS) entry which is preliminary data.</text>
</comment>
<dbReference type="Gene3D" id="3.40.525.10">
    <property type="entry name" value="CRAL-TRIO lipid binding domain"/>
    <property type="match status" value="1"/>
</dbReference>
<dbReference type="AlphaFoldDB" id="A0A812LWR9"/>
<accession>A0A812LWR9</accession>
<protein>
    <submittedName>
        <fullName evidence="1">SFH4 protein</fullName>
    </submittedName>
</protein>
<evidence type="ECO:0000313" key="1">
    <source>
        <dbReference type="EMBL" id="CAE7247052.1"/>
    </source>
</evidence>
<dbReference type="InterPro" id="IPR036865">
    <property type="entry name" value="CRAL-TRIO_dom_sf"/>
</dbReference>
<dbReference type="EMBL" id="CAJNJA010009464">
    <property type="protein sequence ID" value="CAE7247052.1"/>
    <property type="molecule type" value="Genomic_DNA"/>
</dbReference>
<sequence>WDVDRAVAMLEGHYRWLAETNMETLLKDPFPEEVHIKRYYPQAYHGTDKLGRVDPTFSCVVALSAADDRDCPAMLVLCYSLRVKTHQICEFSSD</sequence>
<dbReference type="Proteomes" id="UP000601435">
    <property type="component" value="Unassembled WGS sequence"/>
</dbReference>
<proteinExistence type="predicted"/>
<organism evidence="1 2">
    <name type="scientific">Symbiodinium necroappetens</name>
    <dbReference type="NCBI Taxonomy" id="1628268"/>
    <lineage>
        <taxon>Eukaryota</taxon>
        <taxon>Sar</taxon>
        <taxon>Alveolata</taxon>
        <taxon>Dinophyceae</taxon>
        <taxon>Suessiales</taxon>
        <taxon>Symbiodiniaceae</taxon>
        <taxon>Symbiodinium</taxon>
    </lineage>
</organism>
<keyword evidence="2" id="KW-1185">Reference proteome</keyword>
<evidence type="ECO:0000313" key="2">
    <source>
        <dbReference type="Proteomes" id="UP000601435"/>
    </source>
</evidence>
<feature type="non-terminal residue" evidence="1">
    <location>
        <position position="94"/>
    </location>
</feature>
<reference evidence="1" key="1">
    <citation type="submission" date="2021-02" db="EMBL/GenBank/DDBJ databases">
        <authorList>
            <person name="Dougan E. K."/>
            <person name="Rhodes N."/>
            <person name="Thang M."/>
            <person name="Chan C."/>
        </authorList>
    </citation>
    <scope>NUCLEOTIDE SEQUENCE</scope>
</reference>
<gene>
    <name evidence="1" type="primary">SFH4</name>
    <name evidence="1" type="ORF">SNEC2469_LOCUS4868</name>
</gene>